<gene>
    <name evidence="1" type="ORF">JVT61DRAFT_222</name>
</gene>
<name>A0A8I3ADR0_9AGAM</name>
<dbReference type="Proteomes" id="UP000683000">
    <property type="component" value="Unassembled WGS sequence"/>
</dbReference>
<evidence type="ECO:0000313" key="1">
    <source>
        <dbReference type="EMBL" id="KAG6381623.1"/>
    </source>
</evidence>
<dbReference type="Gene3D" id="1.10.1520.10">
    <property type="entry name" value="Ribonuclease III domain"/>
    <property type="match status" value="1"/>
</dbReference>
<dbReference type="EMBL" id="JAGFBS010000001">
    <property type="protein sequence ID" value="KAG6381623.1"/>
    <property type="molecule type" value="Genomic_DNA"/>
</dbReference>
<dbReference type="InterPro" id="IPR036389">
    <property type="entry name" value="RNase_III_sf"/>
</dbReference>
<dbReference type="GO" id="GO:0004525">
    <property type="term" value="F:ribonuclease III activity"/>
    <property type="evidence" value="ECO:0007669"/>
    <property type="project" value="InterPro"/>
</dbReference>
<evidence type="ECO:0000313" key="2">
    <source>
        <dbReference type="Proteomes" id="UP000683000"/>
    </source>
</evidence>
<sequence>MGHVAHRLYSTASKTAISTAHLTQFPPREAIVRQAGKVVFDAQSWAALQPPPPSALTAFSHRIGLGSILTSPDTIRRACTHKSFVNLHTKYYPSSPPPQRMPTL</sequence>
<keyword evidence="2" id="KW-1185">Reference proteome</keyword>
<dbReference type="GO" id="GO:0006396">
    <property type="term" value="P:RNA processing"/>
    <property type="evidence" value="ECO:0007669"/>
    <property type="project" value="InterPro"/>
</dbReference>
<reference evidence="1" key="1">
    <citation type="submission" date="2021-03" db="EMBL/GenBank/DDBJ databases">
        <title>Evolutionary innovations through gain and loss of genes in the ectomycorrhizal Boletales.</title>
        <authorList>
            <person name="Wu G."/>
            <person name="Miyauchi S."/>
            <person name="Morin E."/>
            <person name="Yang Z.-L."/>
            <person name="Xu J."/>
            <person name="Martin F.M."/>
        </authorList>
    </citation>
    <scope>NUCLEOTIDE SEQUENCE</scope>
    <source>
        <strain evidence="1">BR01</strain>
    </source>
</reference>
<proteinExistence type="predicted"/>
<accession>A0A8I3ADR0</accession>
<protein>
    <submittedName>
        <fullName evidence="1">Uncharacterized protein</fullName>
    </submittedName>
</protein>
<organism evidence="1 2">
    <name type="scientific">Boletus reticuloceps</name>
    <dbReference type="NCBI Taxonomy" id="495285"/>
    <lineage>
        <taxon>Eukaryota</taxon>
        <taxon>Fungi</taxon>
        <taxon>Dikarya</taxon>
        <taxon>Basidiomycota</taxon>
        <taxon>Agaricomycotina</taxon>
        <taxon>Agaricomycetes</taxon>
        <taxon>Agaricomycetidae</taxon>
        <taxon>Boletales</taxon>
        <taxon>Boletineae</taxon>
        <taxon>Boletaceae</taxon>
        <taxon>Boletoideae</taxon>
        <taxon>Boletus</taxon>
    </lineage>
</organism>
<comment type="caution">
    <text evidence="1">The sequence shown here is derived from an EMBL/GenBank/DDBJ whole genome shotgun (WGS) entry which is preliminary data.</text>
</comment>
<dbReference type="AlphaFoldDB" id="A0A8I3ADR0"/>